<keyword evidence="2" id="KW-1185">Reference proteome</keyword>
<organism evidence="1 2">
    <name type="scientific">Citrus clementina</name>
    <name type="common">Clementine</name>
    <name type="synonym">Citrus deliciosa x Citrus sinensis</name>
    <dbReference type="NCBI Taxonomy" id="85681"/>
    <lineage>
        <taxon>Eukaryota</taxon>
        <taxon>Viridiplantae</taxon>
        <taxon>Streptophyta</taxon>
        <taxon>Embryophyta</taxon>
        <taxon>Tracheophyta</taxon>
        <taxon>Spermatophyta</taxon>
        <taxon>Magnoliopsida</taxon>
        <taxon>eudicotyledons</taxon>
        <taxon>Gunneridae</taxon>
        <taxon>Pentapetalae</taxon>
        <taxon>rosids</taxon>
        <taxon>malvids</taxon>
        <taxon>Sapindales</taxon>
        <taxon>Rutaceae</taxon>
        <taxon>Aurantioideae</taxon>
        <taxon>Citrus</taxon>
    </lineage>
</organism>
<sequence length="79" mass="8952">MNDIPYPISLAIALNNLTPQLRKQPILHRITSYAHNMVSSRTRDVNSVEVLDYLNTSHGSAAHIVHCIYILREQTKGQL</sequence>
<dbReference type="Gramene" id="ESR35784">
    <property type="protein sequence ID" value="ESR35784"/>
    <property type="gene ID" value="CICLE_v10029720mg"/>
</dbReference>
<accession>V4U945</accession>
<dbReference type="Proteomes" id="UP000030687">
    <property type="component" value="Unassembled WGS sequence"/>
</dbReference>
<dbReference type="InParanoid" id="V4U945"/>
<proteinExistence type="predicted"/>
<evidence type="ECO:0000313" key="2">
    <source>
        <dbReference type="Proteomes" id="UP000030687"/>
    </source>
</evidence>
<dbReference type="AlphaFoldDB" id="V4U945"/>
<protein>
    <submittedName>
        <fullName evidence="1">Uncharacterized protein</fullName>
    </submittedName>
</protein>
<reference evidence="1 2" key="1">
    <citation type="submission" date="2013-10" db="EMBL/GenBank/DDBJ databases">
        <authorList>
            <consortium name="International Citrus Genome Consortium"/>
            <person name="Jenkins J."/>
            <person name="Schmutz J."/>
            <person name="Prochnik S."/>
            <person name="Rokhsar D."/>
            <person name="Gmitter F."/>
            <person name="Ollitrault P."/>
            <person name="Machado M."/>
            <person name="Talon M."/>
            <person name="Wincker P."/>
            <person name="Jaillon O."/>
            <person name="Morgante M."/>
        </authorList>
    </citation>
    <scope>NUCLEOTIDE SEQUENCE</scope>
    <source>
        <strain evidence="2">cv. Clemenules</strain>
    </source>
</reference>
<gene>
    <name evidence="1" type="ORF">CICLE_v10029720mg</name>
</gene>
<dbReference type="EMBL" id="KI536978">
    <property type="protein sequence ID" value="ESR35784.1"/>
    <property type="molecule type" value="Genomic_DNA"/>
</dbReference>
<evidence type="ECO:0000313" key="1">
    <source>
        <dbReference type="EMBL" id="ESR35784.1"/>
    </source>
</evidence>
<name>V4U945_CITCL</name>
<dbReference type="KEGG" id="cic:CICLE_v10029720mg"/>